<feature type="transmembrane region" description="Helical" evidence="1">
    <location>
        <begin position="42"/>
        <end position="66"/>
    </location>
</feature>
<sequence>MGQEKTVLSVEEAKEQLRLSAANVNFKEVWPDNMWPLTMGSFAAGAVAAKTRSISIVLTGIGYAALRKFINMVRNNL</sequence>
<keyword evidence="1" id="KW-1133">Transmembrane helix</keyword>
<keyword evidence="1" id="KW-0812">Transmembrane</keyword>
<keyword evidence="3" id="KW-1185">Reference proteome</keyword>
<protein>
    <submittedName>
        <fullName evidence="2">Uncharacterized protein</fullName>
    </submittedName>
</protein>
<dbReference type="RefSeq" id="WP_089612257.1">
    <property type="nucleotide sequence ID" value="NZ_CP022121.1"/>
</dbReference>
<dbReference type="EMBL" id="JANPWE010000013">
    <property type="protein sequence ID" value="MCR6546893.1"/>
    <property type="molecule type" value="Genomic_DNA"/>
</dbReference>
<proteinExistence type="predicted"/>
<name>A0ABT1Y8L2_9FIRM</name>
<evidence type="ECO:0000313" key="3">
    <source>
        <dbReference type="Proteomes" id="UP001524944"/>
    </source>
</evidence>
<reference evidence="2 3" key="1">
    <citation type="submission" date="2022-08" db="EMBL/GenBank/DDBJ databases">
        <title>Proteogenomics of the novel Dehalobacterium formicoaceticum strain EZ94 highlights a key role of methyltransferases during anaerobic dichloromethane degradation.</title>
        <authorList>
            <person name="Wasmund K."/>
        </authorList>
    </citation>
    <scope>NUCLEOTIDE SEQUENCE [LARGE SCALE GENOMIC DNA]</scope>
    <source>
        <strain evidence="2 3">EZ94</strain>
    </source>
</reference>
<keyword evidence="1" id="KW-0472">Membrane</keyword>
<organism evidence="2 3">
    <name type="scientific">Dehalobacterium formicoaceticum</name>
    <dbReference type="NCBI Taxonomy" id="51515"/>
    <lineage>
        <taxon>Bacteria</taxon>
        <taxon>Bacillati</taxon>
        <taxon>Bacillota</taxon>
        <taxon>Clostridia</taxon>
        <taxon>Eubacteriales</taxon>
        <taxon>Peptococcaceae</taxon>
        <taxon>Dehalobacterium</taxon>
    </lineage>
</organism>
<evidence type="ECO:0000256" key="1">
    <source>
        <dbReference type="SAM" id="Phobius"/>
    </source>
</evidence>
<comment type="caution">
    <text evidence="2">The sequence shown here is derived from an EMBL/GenBank/DDBJ whole genome shotgun (WGS) entry which is preliminary data.</text>
</comment>
<gene>
    <name evidence="2" type="ORF">NVS47_15465</name>
</gene>
<accession>A0ABT1Y8L2</accession>
<dbReference type="Proteomes" id="UP001524944">
    <property type="component" value="Unassembled WGS sequence"/>
</dbReference>
<evidence type="ECO:0000313" key="2">
    <source>
        <dbReference type="EMBL" id="MCR6546893.1"/>
    </source>
</evidence>